<dbReference type="HOGENOM" id="CLU_009161_2_1_1"/>
<dbReference type="InterPro" id="IPR007949">
    <property type="entry name" value="SDA1_MD"/>
</dbReference>
<feature type="domain" description="SDA1 C-terminal" evidence="10">
    <location>
        <begin position="702"/>
        <end position="747"/>
    </location>
</feature>
<evidence type="ECO:0000313" key="12">
    <source>
        <dbReference type="Proteomes" id="UP000016922"/>
    </source>
</evidence>
<evidence type="ECO:0000259" key="9">
    <source>
        <dbReference type="Pfam" id="PF08158"/>
    </source>
</evidence>
<evidence type="ECO:0000256" key="3">
    <source>
        <dbReference type="ARBA" id="ARBA00022517"/>
    </source>
</evidence>
<dbReference type="Proteomes" id="UP000016922">
    <property type="component" value="Unassembled WGS sequence"/>
</dbReference>
<feature type="compositionally biased region" description="Acidic residues" evidence="7">
    <location>
        <begin position="555"/>
        <end position="569"/>
    </location>
</feature>
<dbReference type="InterPro" id="IPR048292">
    <property type="entry name" value="SDA1_C"/>
</dbReference>
<proteinExistence type="inferred from homology"/>
<dbReference type="InterPro" id="IPR012977">
    <property type="entry name" value="SDA1_N"/>
</dbReference>
<dbReference type="GO" id="GO:0005730">
    <property type="term" value="C:nucleolus"/>
    <property type="evidence" value="ECO:0007669"/>
    <property type="project" value="UniProtKB-SubCell"/>
</dbReference>
<dbReference type="PANTHER" id="PTHR12730">
    <property type="entry name" value="HSDA/SDA1-RELATED"/>
    <property type="match status" value="1"/>
</dbReference>
<dbReference type="AlphaFoldDB" id="S3E3D4"/>
<feature type="compositionally biased region" description="Basic and acidic residues" evidence="7">
    <location>
        <begin position="697"/>
        <end position="708"/>
    </location>
</feature>
<dbReference type="KEGG" id="glz:GLAREA_05965"/>
<dbReference type="OrthoDB" id="2196187at2759"/>
<reference evidence="11 12" key="1">
    <citation type="journal article" date="2013" name="BMC Genomics">
        <title>Genomics-driven discovery of the pneumocandin biosynthetic gene cluster in the fungus Glarea lozoyensis.</title>
        <authorList>
            <person name="Chen L."/>
            <person name="Yue Q."/>
            <person name="Zhang X."/>
            <person name="Xiang M."/>
            <person name="Wang C."/>
            <person name="Li S."/>
            <person name="Che Y."/>
            <person name="Ortiz-Lopez F.J."/>
            <person name="Bills G.F."/>
            <person name="Liu X."/>
            <person name="An Z."/>
        </authorList>
    </citation>
    <scope>NUCLEOTIDE SEQUENCE [LARGE SCALE GENOMIC DNA]</scope>
    <source>
        <strain evidence="12">ATCC 20868 / MF5171</strain>
    </source>
</reference>
<dbReference type="STRING" id="1116229.S3E3D4"/>
<comment type="subcellular location">
    <subcellularLocation>
        <location evidence="6">Nucleus</location>
        <location evidence="6">Nucleolus</location>
    </subcellularLocation>
</comment>
<dbReference type="InterPro" id="IPR027312">
    <property type="entry name" value="Sda1"/>
</dbReference>
<feature type="region of interest" description="Disordered" evidence="7">
    <location>
        <begin position="676"/>
        <end position="755"/>
    </location>
</feature>
<evidence type="ECO:0000259" key="8">
    <source>
        <dbReference type="Pfam" id="PF05285"/>
    </source>
</evidence>
<dbReference type="EMBL" id="KE145358">
    <property type="protein sequence ID" value="EPE32953.1"/>
    <property type="molecule type" value="Genomic_DNA"/>
</dbReference>
<evidence type="ECO:0000256" key="6">
    <source>
        <dbReference type="RuleBase" id="RU365057"/>
    </source>
</evidence>
<sequence>MVRKRVGALEKVDADLPNLQYKIRRDPRSYTEEFLNQYGQYQSQRDIFMASPNTASSSGIISFSNLIDFVAHVSDCFPEDTAEFPEDLKTILTLHHAELESELREKIVGSLVLLRRKEIIDSSNLLNALFPILVATPSKTLRTLLFQKILSDLRTSNAKSINHRLNRTIQTALFNLLTSDRTSSKGIWAVKITRELWKRQIWTDAKAVEIMKEASLADNEKVIGGGVRFFLGGDKEREELEDESSDDEAIDVGKLKHQAGINKKNKKAKRTIEDAVKKVKRNEKKKNQPHPLNFSALHLLHDPQGFAEQLFSKHLHNGKSKLNLDQKLIVLQLVSRLVGLHKLTVITLYSYFIKYLTPRQPQVTSFLASLAQATHSLVPPDALEPLVQKIANEFVSEASASEVASAGLNAIREICVRQPLAMSDTLLQDLVMYRKSKDKGTMMAAKGLLSLYREVGADMLKKRDRGKTATMGIKSGSIKERRFGEEDAGGIEGLELLEQWKADERKRKRAERGLPELGTDEEDNEDDEAEEQAGWDNWDAESDASDDSGGWIAVDSDDEINISDSDDDQPSSKKVKLDTAAKQPETEEEKEKADAVLENKISKLATTKILTPADLAKLQELRLEASMNKAMGKNKTQAQRLKEIADRHADDALTADQIEGFSKLRKSTKEEMIALAREGKGERGEHKSTQALRRAKKDAEGKSTTNKEKARKKNFLMTLGKAKYKQKRSLTQTRRVLKGHIERSKRGGKRGNIGM</sequence>
<gene>
    <name evidence="11" type="ORF">GLAREA_05965</name>
</gene>
<feature type="domain" description="SDA1 middle" evidence="8">
    <location>
        <begin position="551"/>
        <end position="679"/>
    </location>
</feature>
<evidence type="ECO:0000313" key="11">
    <source>
        <dbReference type="EMBL" id="EPE32953.1"/>
    </source>
</evidence>
<feature type="compositionally biased region" description="Basic and acidic residues" evidence="7">
    <location>
        <begin position="676"/>
        <end position="688"/>
    </location>
</feature>
<keyword evidence="5 6" id="KW-0539">Nucleus</keyword>
<organism evidence="11 12">
    <name type="scientific">Glarea lozoyensis (strain ATCC 20868 / MF5171)</name>
    <dbReference type="NCBI Taxonomy" id="1116229"/>
    <lineage>
        <taxon>Eukaryota</taxon>
        <taxon>Fungi</taxon>
        <taxon>Dikarya</taxon>
        <taxon>Ascomycota</taxon>
        <taxon>Pezizomycotina</taxon>
        <taxon>Leotiomycetes</taxon>
        <taxon>Helotiales</taxon>
        <taxon>Helotiaceae</taxon>
        <taxon>Glarea</taxon>
    </lineage>
</organism>
<evidence type="ECO:0000256" key="4">
    <source>
        <dbReference type="ARBA" id="ARBA00022927"/>
    </source>
</evidence>
<evidence type="ECO:0000256" key="5">
    <source>
        <dbReference type="ARBA" id="ARBA00023242"/>
    </source>
</evidence>
<dbReference type="RefSeq" id="XP_008079570.1">
    <property type="nucleotide sequence ID" value="XM_008081379.1"/>
</dbReference>
<evidence type="ECO:0000256" key="2">
    <source>
        <dbReference type="ARBA" id="ARBA00022448"/>
    </source>
</evidence>
<accession>S3E3D4</accession>
<keyword evidence="12" id="KW-1185">Reference proteome</keyword>
<protein>
    <recommendedName>
        <fullName evidence="6">Protein SDA1</fullName>
    </recommendedName>
</protein>
<dbReference type="GO" id="GO:0042273">
    <property type="term" value="P:ribosomal large subunit biogenesis"/>
    <property type="evidence" value="ECO:0007669"/>
    <property type="project" value="UniProtKB-UniRule"/>
</dbReference>
<keyword evidence="4 6" id="KW-0653">Protein transport</keyword>
<comment type="function">
    <text evidence="6">Required for 60S pre-ribosomal subunits export to the cytoplasm.</text>
</comment>
<dbReference type="GeneID" id="19465019"/>
<dbReference type="Pfam" id="PF08158">
    <property type="entry name" value="SDA1_HEAT"/>
    <property type="match status" value="1"/>
</dbReference>
<dbReference type="GO" id="GO:0007089">
    <property type="term" value="P:traversing start control point of mitotic cell cycle"/>
    <property type="evidence" value="ECO:0007669"/>
    <property type="project" value="EnsemblFungi"/>
</dbReference>
<dbReference type="Pfam" id="PF05285">
    <property type="entry name" value="SDA1_dom"/>
    <property type="match status" value="1"/>
</dbReference>
<evidence type="ECO:0000259" key="10">
    <source>
        <dbReference type="Pfam" id="PF21638"/>
    </source>
</evidence>
<keyword evidence="2 6" id="KW-0813">Transport</keyword>
<dbReference type="PANTHER" id="PTHR12730:SF0">
    <property type="entry name" value="PROTEIN SDA1 HOMOLOG"/>
    <property type="match status" value="1"/>
</dbReference>
<evidence type="ECO:0000256" key="1">
    <source>
        <dbReference type="ARBA" id="ARBA00005783"/>
    </source>
</evidence>
<feature type="region of interest" description="Disordered" evidence="7">
    <location>
        <begin position="504"/>
        <end position="594"/>
    </location>
</feature>
<keyword evidence="3 6" id="KW-0690">Ribosome biogenesis</keyword>
<name>S3E3D4_GLAL2</name>
<dbReference type="OMA" id="AMYKTYK"/>
<dbReference type="Pfam" id="PF21638">
    <property type="entry name" value="SDA1_C"/>
    <property type="match status" value="1"/>
</dbReference>
<dbReference type="GO" id="GO:0000055">
    <property type="term" value="P:ribosomal large subunit export from nucleus"/>
    <property type="evidence" value="ECO:0007669"/>
    <property type="project" value="UniProtKB-UniRule"/>
</dbReference>
<evidence type="ECO:0000256" key="7">
    <source>
        <dbReference type="SAM" id="MobiDB-lite"/>
    </source>
</evidence>
<dbReference type="eggNOG" id="KOG2229">
    <property type="taxonomic scope" value="Eukaryota"/>
</dbReference>
<feature type="compositionally biased region" description="Acidic residues" evidence="7">
    <location>
        <begin position="518"/>
        <end position="546"/>
    </location>
</feature>
<feature type="domain" description="SDA1 N-terminal" evidence="9">
    <location>
        <begin position="69"/>
        <end position="437"/>
    </location>
</feature>
<comment type="similarity">
    <text evidence="1 6">Belongs to the SDA1 family.</text>
</comment>
<dbReference type="GO" id="GO:0015031">
    <property type="term" value="P:protein transport"/>
    <property type="evidence" value="ECO:0007669"/>
    <property type="project" value="UniProtKB-KW"/>
</dbReference>